<proteinExistence type="predicted"/>
<dbReference type="EMBL" id="KI299999">
    <property type="protein sequence ID" value="ERZ96957.1"/>
    <property type="molecule type" value="Genomic_DNA"/>
</dbReference>
<sequence length="93" mass="10970">MKIFVTDIAPHLIMVGLEINPSSIIRFPSITWEESSSRSLHSQMKGRISTITGYPFYQDRNCKFFDIYFLALFLIIFEYFKLNLIHQCFINVI</sequence>
<organism evidence="1">
    <name type="scientific">Rhizophagus irregularis (strain DAOM 181602 / DAOM 197198 / MUCL 43194)</name>
    <name type="common">Arbuscular mycorrhizal fungus</name>
    <name type="synonym">Glomus intraradices</name>
    <dbReference type="NCBI Taxonomy" id="747089"/>
    <lineage>
        <taxon>Eukaryota</taxon>
        <taxon>Fungi</taxon>
        <taxon>Fungi incertae sedis</taxon>
        <taxon>Mucoromycota</taxon>
        <taxon>Glomeromycotina</taxon>
        <taxon>Glomeromycetes</taxon>
        <taxon>Glomerales</taxon>
        <taxon>Glomeraceae</taxon>
        <taxon>Rhizophagus</taxon>
    </lineage>
</organism>
<evidence type="ECO:0000313" key="1">
    <source>
        <dbReference type="EMBL" id="ERZ96957.1"/>
    </source>
</evidence>
<dbReference type="AlphaFoldDB" id="U9SSD8"/>
<name>U9SSD8_RHIID</name>
<dbReference type="HOGENOM" id="CLU_2400841_0_0_1"/>
<reference evidence="1" key="1">
    <citation type="submission" date="2013-07" db="EMBL/GenBank/DDBJ databases">
        <title>The genome of an arbuscular mycorrhizal fungus provides insights into the evolution of the oldest plant symbiosis.</title>
        <authorList>
            <consortium name="DOE Joint Genome Institute"/>
            <person name="Tisserant E."/>
            <person name="Malbreil M."/>
            <person name="Kuo A."/>
            <person name="Kohler A."/>
            <person name="Symeonidi A."/>
            <person name="Balestrini R."/>
            <person name="Charron P."/>
            <person name="Duensing N."/>
            <person name="Frei-dit-Frey N."/>
            <person name="Gianinazzi-Pearson V."/>
            <person name="Gilbert B."/>
            <person name="Handa Y."/>
            <person name="Hijri M."/>
            <person name="Kaul R."/>
            <person name="Kawaguchi M."/>
            <person name="Krajinski F."/>
            <person name="Lammers P."/>
            <person name="Lapierre D."/>
            <person name="Masclaux F.G."/>
            <person name="Murat C."/>
            <person name="Morin E."/>
            <person name="Ndikumana S."/>
            <person name="Pagni M."/>
            <person name="Petitpierre D."/>
            <person name="Requena N."/>
            <person name="Rosikiewicz P."/>
            <person name="Riley R."/>
            <person name="Saito K."/>
            <person name="San Clemente H."/>
            <person name="Shapiro H."/>
            <person name="van Tuinen D."/>
            <person name="Becard G."/>
            <person name="Bonfante P."/>
            <person name="Paszkowski U."/>
            <person name="Shachar-Hill Y."/>
            <person name="Young J.P."/>
            <person name="Sanders I.R."/>
            <person name="Henrissat B."/>
            <person name="Rensing S.A."/>
            <person name="Grigoriev I.V."/>
            <person name="Corradi N."/>
            <person name="Roux C."/>
            <person name="Martin F."/>
        </authorList>
    </citation>
    <scope>NUCLEOTIDE SEQUENCE</scope>
    <source>
        <strain evidence="1">DAOM 197198</strain>
    </source>
</reference>
<gene>
    <name evidence="1" type="ORF">GLOINDRAFT_298146</name>
</gene>
<accession>U9SSD8</accession>
<protein>
    <submittedName>
        <fullName evidence="1">Uncharacterized protein</fullName>
    </submittedName>
</protein>